<dbReference type="Proteomes" id="UP001262889">
    <property type="component" value="Unassembled WGS sequence"/>
</dbReference>
<feature type="repeat" description="TPR" evidence="1">
    <location>
        <begin position="307"/>
        <end position="340"/>
    </location>
</feature>
<dbReference type="RefSeq" id="WP_311533818.1">
    <property type="nucleotide sequence ID" value="NZ_JAVRHQ010000003.1"/>
</dbReference>
<accession>A0ABU3C770</accession>
<keyword evidence="1" id="KW-0802">TPR repeat</keyword>
<reference evidence="2 3" key="1">
    <citation type="submission" date="2023-09" db="EMBL/GenBank/DDBJ databases">
        <authorList>
            <person name="Rey-Velasco X."/>
        </authorList>
    </citation>
    <scope>NUCLEOTIDE SEQUENCE [LARGE SCALE GENOMIC DNA]</scope>
    <source>
        <strain evidence="2 3">F363</strain>
    </source>
</reference>
<evidence type="ECO:0000313" key="3">
    <source>
        <dbReference type="Proteomes" id="UP001262889"/>
    </source>
</evidence>
<name>A0ABU3C770_9FLAO</name>
<dbReference type="SMART" id="SM00028">
    <property type="entry name" value="TPR"/>
    <property type="match status" value="4"/>
</dbReference>
<dbReference type="EMBL" id="JAVRHQ010000003">
    <property type="protein sequence ID" value="MDT0642151.1"/>
    <property type="molecule type" value="Genomic_DNA"/>
</dbReference>
<dbReference type="Pfam" id="PF13181">
    <property type="entry name" value="TPR_8"/>
    <property type="match status" value="2"/>
</dbReference>
<comment type="caution">
    <text evidence="2">The sequence shown here is derived from an EMBL/GenBank/DDBJ whole genome shotgun (WGS) entry which is preliminary data.</text>
</comment>
<dbReference type="SUPFAM" id="SSF48452">
    <property type="entry name" value="TPR-like"/>
    <property type="match status" value="2"/>
</dbReference>
<dbReference type="Gene3D" id="1.25.40.10">
    <property type="entry name" value="Tetratricopeptide repeat domain"/>
    <property type="match status" value="3"/>
</dbReference>
<dbReference type="PROSITE" id="PS50005">
    <property type="entry name" value="TPR"/>
    <property type="match status" value="1"/>
</dbReference>
<proteinExistence type="predicted"/>
<keyword evidence="3" id="KW-1185">Reference proteome</keyword>
<gene>
    <name evidence="2" type="ORF">RM553_04830</name>
</gene>
<sequence length="843" mass="98369">MKIFTRILFLIFIACLGLSCSRKKNTFLSRNWHAMTTEYNTLYNGNLALEKGREELNNNYADNYWDILPVERMQIDENITLPDSVRNQNFGYAEEKAVKAIQRHSMLIKGKEQNPQIDEAYLLLGKARYFDQRFIPALEAFNYILHKYPGSDNINHAQIWREKTNMRLDNNRLAITNLKRILENFNLEEQDYADANAALAQAYINMNHPDSAMVPLERAAEFTGKNNEKGRYYFILGQLHNQLNEPKLANAAFDEVIDLNRKSPRVYMINAYIQKARNFDYNQGSNYQLREMLAELEENRENRPFLDKIYFQIGEYYSKLDSTEIATKYYNKSLRAPSSDKYLKSINYEILANMNFDNSNYRVASLYFDSTLANMSPRLREFRSISKKRNNLEDIIQYEDIAEQNDSILRLANMTREERIAYFTNYTNKLKEAYTEEVLAGQNDLALSQNNFGPAIPVANAAGPVNTFYFYNPARIANGAREFVRIWGRRTLADNWRWGDNTINVSQEQVQQEFLEIDIQTDPRFDAMTYISQIPEDRYTLDSLTRDRDFAYYQLGIIYSEKYNEYGLAAERLETLLRNTPEERLVLPAKYNLYKSYQATGRLREMEEIKQDILNNYPDSRYAAYIRNPQSLAVEGNSPDDAYDEVYELFEDQQYAEVIEESNQLITQYTGDEIVPKLELLKAMATGRLYGLDEYKAALNKLALDYPQTEEGKKAQNIYNTAIPQLQKLDLVAEDSLQTGFKLLFSFNSAQHEEMLALKEKIDKALEDLDYKKLSTSVDTYDPDINFVTVHGLQNKMTALGFAELLEKNDNYRVKREAIPVSDQNYRIIQIKKNLQTYLDKFN</sequence>
<evidence type="ECO:0000313" key="2">
    <source>
        <dbReference type="EMBL" id="MDT0642151.1"/>
    </source>
</evidence>
<dbReference type="PROSITE" id="PS51257">
    <property type="entry name" value="PROKAR_LIPOPROTEIN"/>
    <property type="match status" value="1"/>
</dbReference>
<evidence type="ECO:0008006" key="4">
    <source>
        <dbReference type="Google" id="ProtNLM"/>
    </source>
</evidence>
<dbReference type="InterPro" id="IPR019734">
    <property type="entry name" value="TPR_rpt"/>
</dbReference>
<protein>
    <recommendedName>
        <fullName evidence="4">Protein involved in gliding motility SprE</fullName>
    </recommendedName>
</protein>
<organism evidence="2 3">
    <name type="scientific">Autumnicola tepida</name>
    <dbReference type="NCBI Taxonomy" id="3075595"/>
    <lineage>
        <taxon>Bacteria</taxon>
        <taxon>Pseudomonadati</taxon>
        <taxon>Bacteroidota</taxon>
        <taxon>Flavobacteriia</taxon>
        <taxon>Flavobacteriales</taxon>
        <taxon>Flavobacteriaceae</taxon>
        <taxon>Autumnicola</taxon>
    </lineage>
</organism>
<dbReference type="InterPro" id="IPR011990">
    <property type="entry name" value="TPR-like_helical_dom_sf"/>
</dbReference>
<evidence type="ECO:0000256" key="1">
    <source>
        <dbReference type="PROSITE-ProRule" id="PRU00339"/>
    </source>
</evidence>